<organism evidence="2 3">
    <name type="scientific">Diversispora epigaea</name>
    <dbReference type="NCBI Taxonomy" id="1348612"/>
    <lineage>
        <taxon>Eukaryota</taxon>
        <taxon>Fungi</taxon>
        <taxon>Fungi incertae sedis</taxon>
        <taxon>Mucoromycota</taxon>
        <taxon>Glomeromycotina</taxon>
        <taxon>Glomeromycetes</taxon>
        <taxon>Diversisporales</taxon>
        <taxon>Diversisporaceae</taxon>
        <taxon>Diversispora</taxon>
    </lineage>
</organism>
<protein>
    <submittedName>
        <fullName evidence="2">Uncharacterized protein</fullName>
    </submittedName>
</protein>
<feature type="transmembrane region" description="Helical" evidence="1">
    <location>
        <begin position="204"/>
        <end position="229"/>
    </location>
</feature>
<dbReference type="GO" id="GO:0005794">
    <property type="term" value="C:Golgi apparatus"/>
    <property type="evidence" value="ECO:0007669"/>
    <property type="project" value="TreeGrafter"/>
</dbReference>
<feature type="transmembrane region" description="Helical" evidence="1">
    <location>
        <begin position="111"/>
        <end position="129"/>
    </location>
</feature>
<keyword evidence="1" id="KW-0472">Membrane</keyword>
<feature type="transmembrane region" description="Helical" evidence="1">
    <location>
        <begin position="86"/>
        <end position="104"/>
    </location>
</feature>
<proteinExistence type="predicted"/>
<dbReference type="EMBL" id="PQFF01000024">
    <property type="protein sequence ID" value="RHZ88023.1"/>
    <property type="molecule type" value="Genomic_DNA"/>
</dbReference>
<feature type="transmembrane region" description="Helical" evidence="1">
    <location>
        <begin position="303"/>
        <end position="325"/>
    </location>
</feature>
<dbReference type="AlphaFoldDB" id="A0A397JSZ6"/>
<reference evidence="2 3" key="1">
    <citation type="submission" date="2018-08" db="EMBL/GenBank/DDBJ databases">
        <title>Genome and evolution of the arbuscular mycorrhizal fungus Diversispora epigaea (formerly Glomus versiforme) and its bacterial endosymbionts.</title>
        <authorList>
            <person name="Sun X."/>
            <person name="Fei Z."/>
            <person name="Harrison M."/>
        </authorList>
    </citation>
    <scope>NUCLEOTIDE SEQUENCE [LARGE SCALE GENOMIC DNA]</scope>
    <source>
        <strain evidence="2 3">IT104</strain>
    </source>
</reference>
<keyword evidence="1" id="KW-0812">Transmembrane</keyword>
<accession>A0A397JSZ6</accession>
<feature type="transmembrane region" description="Helical" evidence="1">
    <location>
        <begin position="157"/>
        <end position="178"/>
    </location>
</feature>
<feature type="transmembrane region" description="Helical" evidence="1">
    <location>
        <begin position="241"/>
        <end position="264"/>
    </location>
</feature>
<comment type="caution">
    <text evidence="2">The sequence shown here is derived from an EMBL/GenBank/DDBJ whole genome shotgun (WGS) entry which is preliminary data.</text>
</comment>
<keyword evidence="3" id="KW-1185">Reference proteome</keyword>
<dbReference type="PANTHER" id="PTHR34391">
    <property type="entry name" value="UPF0658 GOLGI APPARATUS MEMBRANE PROTEIN C1952.10C-RELATED"/>
    <property type="match status" value="1"/>
</dbReference>
<feature type="transmembrane region" description="Helical" evidence="1">
    <location>
        <begin position="271"/>
        <end position="291"/>
    </location>
</feature>
<dbReference type="Proteomes" id="UP000266861">
    <property type="component" value="Unassembled WGS sequence"/>
</dbReference>
<evidence type="ECO:0000256" key="1">
    <source>
        <dbReference type="SAM" id="Phobius"/>
    </source>
</evidence>
<evidence type="ECO:0000313" key="2">
    <source>
        <dbReference type="EMBL" id="RHZ88023.1"/>
    </source>
</evidence>
<dbReference type="OrthoDB" id="2448307at2759"/>
<dbReference type="PANTHER" id="PTHR34391:SF1">
    <property type="entry name" value="UPF0658 GOLGI APPARATUS MEMBRANE PROTEIN C1952.10C-RELATED"/>
    <property type="match status" value="1"/>
</dbReference>
<dbReference type="InterPro" id="IPR040410">
    <property type="entry name" value="UPF0658_Golgi"/>
</dbReference>
<sequence>MFSKFKKDIKKKWQLINLSKFTLTYIIFAVIQAIALILLQLKIIGRNVYLFVHDIMPYMGKKDSITEECSIENVFFPLTLIFAENLIFLFFHIFQVSFCFNAIFHQNMIQLIIIVILEFGAGVFGILQLNDVKSSIGSITSACSRLTVNTQFEANEIPHILIIFIFAVLFAALLYPLYKKYDWSIYKRVSPTDLDLQKSYRTRLIFILCLRLMALFTFLYLILSLGAVLPLIKNSPNLSKVLFTLNLLILLLMFMFEALALYGVTEESKTAMTFFMIFWFFVFVDCLYLLLANGSMGKGQTFWLWFTIIFFLLSLVTFVFAVMAFRNFGEGLKAAAKQLKYEYDATFQKMYATDLQRRV</sequence>
<feature type="transmembrane region" description="Helical" evidence="1">
    <location>
        <begin position="21"/>
        <end position="41"/>
    </location>
</feature>
<gene>
    <name evidence="2" type="ORF">Glove_26g91</name>
</gene>
<evidence type="ECO:0000313" key="3">
    <source>
        <dbReference type="Proteomes" id="UP000266861"/>
    </source>
</evidence>
<name>A0A397JSZ6_9GLOM</name>
<keyword evidence="1" id="KW-1133">Transmembrane helix</keyword>